<evidence type="ECO:0000313" key="2">
    <source>
        <dbReference type="EMBL" id="MBB6626240.1"/>
    </source>
</evidence>
<comment type="caution">
    <text evidence="2">The sequence shown here is derived from an EMBL/GenBank/DDBJ whole genome shotgun (WGS) entry which is preliminary data.</text>
</comment>
<keyword evidence="3" id="KW-1185">Reference proteome</keyword>
<reference evidence="2 3" key="1">
    <citation type="submission" date="2020-08" db="EMBL/GenBank/DDBJ databases">
        <authorList>
            <person name="Seo M.-J."/>
        </authorList>
    </citation>
    <scope>NUCLEOTIDE SEQUENCE [LARGE SCALE GENOMIC DNA]</scope>
    <source>
        <strain evidence="2 3">KIGAM211</strain>
    </source>
</reference>
<protein>
    <submittedName>
        <fullName evidence="2">DUF1851 domain-containing protein</fullName>
    </submittedName>
</protein>
<dbReference type="Pfam" id="PF08906">
    <property type="entry name" value="T6SS_Tdi1_C"/>
    <property type="match status" value="1"/>
</dbReference>
<sequence length="147" mass="16444">MVRRCLGSCLEGLALNAFPAFSERVQCFAVDWLGRQFAVDRSRPDRDGQPQILMLDVGVGEVLEMPGSLRDFHESELIDYHDAALASSYYSQWRRDSGDTAPLTSTECVGYRIPLFLGGVDDTSNLERSDADVYWSLCGQMLSRRGL</sequence>
<dbReference type="AlphaFoldDB" id="A0A7X0RF90"/>
<organism evidence="2 3">
    <name type="scientific">Nocardioides luti</name>
    <dbReference type="NCBI Taxonomy" id="2761101"/>
    <lineage>
        <taxon>Bacteria</taxon>
        <taxon>Bacillati</taxon>
        <taxon>Actinomycetota</taxon>
        <taxon>Actinomycetes</taxon>
        <taxon>Propionibacteriales</taxon>
        <taxon>Nocardioidaceae</taxon>
        <taxon>Nocardioides</taxon>
    </lineage>
</organism>
<name>A0A7X0RF90_9ACTN</name>
<evidence type="ECO:0000259" key="1">
    <source>
        <dbReference type="Pfam" id="PF08906"/>
    </source>
</evidence>
<dbReference type="EMBL" id="JACKXE010000001">
    <property type="protein sequence ID" value="MBB6626240.1"/>
    <property type="molecule type" value="Genomic_DNA"/>
</dbReference>
<gene>
    <name evidence="2" type="ORF">H5V45_02790</name>
</gene>
<dbReference type="Proteomes" id="UP000523955">
    <property type="component" value="Unassembled WGS sequence"/>
</dbReference>
<feature type="domain" description="T6SS immunity protein Tdi1 C-terminal" evidence="1">
    <location>
        <begin position="102"/>
        <end position="141"/>
    </location>
</feature>
<dbReference type="RefSeq" id="WP_185251536.1">
    <property type="nucleotide sequence ID" value="NZ_JACKXE010000001.1"/>
</dbReference>
<accession>A0A7X0RF90</accession>
<dbReference type="InterPro" id="IPR015002">
    <property type="entry name" value="T6SS_Tdi1_C"/>
</dbReference>
<evidence type="ECO:0000313" key="3">
    <source>
        <dbReference type="Proteomes" id="UP000523955"/>
    </source>
</evidence>
<proteinExistence type="predicted"/>